<dbReference type="Pfam" id="PF04326">
    <property type="entry name" value="SLFN_AlbA_2"/>
    <property type="match status" value="1"/>
</dbReference>
<dbReference type="RefSeq" id="WP_191726080.1">
    <property type="nucleotide sequence ID" value="NZ_JACSPY010000006.1"/>
</dbReference>
<evidence type="ECO:0000313" key="2">
    <source>
        <dbReference type="EMBL" id="MBD8020621.1"/>
    </source>
</evidence>
<gene>
    <name evidence="2" type="ORF">H9634_07495</name>
</gene>
<protein>
    <submittedName>
        <fullName evidence="2">DNA binding domain-containing protein</fullName>
    </submittedName>
</protein>
<keyword evidence="3" id="KW-1185">Reference proteome</keyword>
<evidence type="ECO:0000313" key="3">
    <source>
        <dbReference type="Proteomes" id="UP000651517"/>
    </source>
</evidence>
<dbReference type="PANTHER" id="PTHR30595">
    <property type="entry name" value="GLPR-RELATED TRANSCRIPTIONAL REPRESSOR"/>
    <property type="match status" value="1"/>
</dbReference>
<evidence type="ECO:0000259" key="1">
    <source>
        <dbReference type="Pfam" id="PF04326"/>
    </source>
</evidence>
<dbReference type="InterPro" id="IPR038461">
    <property type="entry name" value="Schlafen_AlbA_2_dom_sf"/>
</dbReference>
<dbReference type="Proteomes" id="UP000651517">
    <property type="component" value="Unassembled WGS sequence"/>
</dbReference>
<dbReference type="Gene3D" id="3.30.565.60">
    <property type="match status" value="1"/>
</dbReference>
<organism evidence="2 3">
    <name type="scientific">Brevibacterium gallinarum</name>
    <dbReference type="NCBI Taxonomy" id="2762220"/>
    <lineage>
        <taxon>Bacteria</taxon>
        <taxon>Bacillati</taxon>
        <taxon>Actinomycetota</taxon>
        <taxon>Actinomycetes</taxon>
        <taxon>Micrococcales</taxon>
        <taxon>Brevibacteriaceae</taxon>
        <taxon>Brevibacterium</taxon>
    </lineage>
</organism>
<dbReference type="InterPro" id="IPR038475">
    <property type="entry name" value="RecG_C_sf"/>
</dbReference>
<dbReference type="PANTHER" id="PTHR30595:SF6">
    <property type="entry name" value="SCHLAFEN ALBA-2 DOMAIN-CONTAINING PROTEIN"/>
    <property type="match status" value="1"/>
</dbReference>
<proteinExistence type="predicted"/>
<dbReference type="EMBL" id="JACSPY010000006">
    <property type="protein sequence ID" value="MBD8020621.1"/>
    <property type="molecule type" value="Genomic_DNA"/>
</dbReference>
<dbReference type="InterPro" id="IPR036390">
    <property type="entry name" value="WH_DNA-bd_sf"/>
</dbReference>
<accession>A0ABR8WV72</accession>
<dbReference type="SUPFAM" id="SSF46785">
    <property type="entry name" value="Winged helix' DNA-binding domain"/>
    <property type="match status" value="1"/>
</dbReference>
<comment type="caution">
    <text evidence="2">The sequence shown here is derived from an EMBL/GenBank/DDBJ whole genome shotgun (WGS) entry which is preliminary data.</text>
</comment>
<dbReference type="InterPro" id="IPR007421">
    <property type="entry name" value="Schlafen_AlbA_2_dom"/>
</dbReference>
<feature type="domain" description="Schlafen AlbA-2" evidence="1">
    <location>
        <begin position="22"/>
        <end position="148"/>
    </location>
</feature>
<dbReference type="Pfam" id="PF13749">
    <property type="entry name" value="HATPase_c_4"/>
    <property type="match status" value="1"/>
</dbReference>
<dbReference type="Gene3D" id="3.30.950.30">
    <property type="entry name" value="Schlafen, AAA domain"/>
    <property type="match status" value="1"/>
</dbReference>
<reference evidence="2 3" key="1">
    <citation type="submission" date="2020-08" db="EMBL/GenBank/DDBJ databases">
        <title>A Genomic Blueprint of the Chicken Gut Microbiome.</title>
        <authorList>
            <person name="Gilroy R."/>
            <person name="Ravi A."/>
            <person name="Getino M."/>
            <person name="Pursley I."/>
            <person name="Horton D.L."/>
            <person name="Alikhan N.-F."/>
            <person name="Baker D."/>
            <person name="Gharbi K."/>
            <person name="Hall N."/>
            <person name="Watson M."/>
            <person name="Adriaenssens E.M."/>
            <person name="Foster-Nyarko E."/>
            <person name="Jarju S."/>
            <person name="Secka A."/>
            <person name="Antonio M."/>
            <person name="Oren A."/>
            <person name="Chaudhuri R."/>
            <person name="La Ragione R.M."/>
            <person name="Hildebrand F."/>
            <person name="Pallen M.J."/>
        </authorList>
    </citation>
    <scope>NUCLEOTIDE SEQUENCE [LARGE SCALE GENOMIC DNA]</scope>
    <source>
        <strain evidence="2 3">Re57</strain>
    </source>
</reference>
<sequence length="577" mass="62915">MSDEEVAAIVERLRQQGSDDGRVEVKAASGGLPKSLWQSVSAFANTRGGVVILGLSEADNFTPAEGFEAQKILDAVESGLGTSAGQQPQVEPVPRYDVDICTVDGAAVVLLEIASLDPQLDAKGPCFETRKSISAGSYKRVADKDKHLSAYEIHELQQKWTRRGIDHQPVPGTAIDDLNPEIIQSTFRSLERSRSRALDGVEDLRSRLRRIKAVTSDGTPTFAGYLTFGFFPQEEFPQLTIDVAVHPTREKGSSTALRFLDRHVCDGPIPYAVGDAVARVLANLRTMRVVSGVGADDVPEIPEEVLREAITNAVMHRDYSEYVTGRQVAVDIFPDRVEITNPGGLWGDRTELNLGDGQSASRNEVLSQLLRVTPRGEGEGPIAENQGSGIPRMRFEMLQNGLPVPVYEATLDSVKVTLQRHGLLSPETRDWLDSIPGADRTKEENLVLALIRHSDAISVDGIRQVLDIDSDRARSILGTLQGDGLITGLGDGPYELAELSPEHRHARRQLSTAEQEIIDVLDTSTSKSIREISAELEKPVNSLRPLLRTLSEEGVIVPTAPPTSKLRAYLLPAEPDS</sequence>
<name>A0ABR8WV72_9MICO</name>